<accession>A0ABR3JUV9</accession>
<evidence type="ECO:0000259" key="4">
    <source>
        <dbReference type="PROSITE" id="PS51762"/>
    </source>
</evidence>
<dbReference type="PANTHER" id="PTHR10963:SF24">
    <property type="entry name" value="GLYCOSIDASE C21B10.07-RELATED"/>
    <property type="match status" value="1"/>
</dbReference>
<feature type="chain" id="PRO_5045674377" description="GH16 domain-containing protein" evidence="3">
    <location>
        <begin position="21"/>
        <end position="392"/>
    </location>
</feature>
<reference evidence="6" key="1">
    <citation type="submission" date="2024-06" db="EMBL/GenBank/DDBJ databases">
        <title>Multi-omics analyses provide insights into the biosynthesis of the anticancer antibiotic pleurotin in Hohenbuehelia grisea.</title>
        <authorList>
            <person name="Weaver J.A."/>
            <person name="Alberti F."/>
        </authorList>
    </citation>
    <scope>NUCLEOTIDE SEQUENCE [LARGE SCALE GENOMIC DNA]</scope>
    <source>
        <strain evidence="6">T-177</strain>
    </source>
</reference>
<keyword evidence="2" id="KW-0472">Membrane</keyword>
<dbReference type="Proteomes" id="UP001556367">
    <property type="component" value="Unassembled WGS sequence"/>
</dbReference>
<dbReference type="PANTHER" id="PTHR10963">
    <property type="entry name" value="GLYCOSYL HYDROLASE-RELATED"/>
    <property type="match status" value="1"/>
</dbReference>
<evidence type="ECO:0000256" key="2">
    <source>
        <dbReference type="SAM" id="Phobius"/>
    </source>
</evidence>
<evidence type="ECO:0000256" key="1">
    <source>
        <dbReference type="SAM" id="MobiDB-lite"/>
    </source>
</evidence>
<dbReference type="InterPro" id="IPR013320">
    <property type="entry name" value="ConA-like_dom_sf"/>
</dbReference>
<feature type="domain" description="GH16" evidence="4">
    <location>
        <begin position="35"/>
        <end position="326"/>
    </location>
</feature>
<dbReference type="SUPFAM" id="SSF49899">
    <property type="entry name" value="Concanavalin A-like lectins/glucanases"/>
    <property type="match status" value="1"/>
</dbReference>
<sequence length="392" mass="41404">MSKPLAIAICVASRLVATRAAYSMAREYSGSTFFDRWNFIDTPDLLNNGDVQYQSRANASTQNLISVNGAGNAILKVDNVTNVPFDIKRNSVRIESSESYGIGSIFMIDLLHLPFGCSVWPSFWTRGTGTGKWPDVGEIDIIEGVNMRTFNQMALHTSPGCVQASGAQQSGRTTQPDCAKDEGRPGCTVQETKKGSYGADFAPMGGGVYAAQFDEAGVYIWFWSRADVPASIKGDSAKTTMDTADWGPPSAAWPASSCNVAQHFTPQQIILQITLCGDFATPTYNDTCPPPKNSCTQDNVFGPGSPTYDNAFFEIPWLRVYSANPATGVTNATSVAPPGSTATPGSSSGASPSNTPGSGGNGSNGAERLLSLSFGSTLLTGFAGLALLMAFL</sequence>
<dbReference type="InterPro" id="IPR050546">
    <property type="entry name" value="Glycosyl_Hydrlase_16"/>
</dbReference>
<feature type="signal peptide" evidence="3">
    <location>
        <begin position="1"/>
        <end position="20"/>
    </location>
</feature>
<protein>
    <recommendedName>
        <fullName evidence="4">GH16 domain-containing protein</fullName>
    </recommendedName>
</protein>
<feature type="region of interest" description="Disordered" evidence="1">
    <location>
        <begin position="332"/>
        <end position="364"/>
    </location>
</feature>
<evidence type="ECO:0000313" key="6">
    <source>
        <dbReference type="Proteomes" id="UP001556367"/>
    </source>
</evidence>
<gene>
    <name evidence="5" type="ORF">HGRIS_014272</name>
</gene>
<name>A0ABR3JUV9_9AGAR</name>
<feature type="compositionally biased region" description="Low complexity" evidence="1">
    <location>
        <begin position="336"/>
        <end position="356"/>
    </location>
</feature>
<comment type="caution">
    <text evidence="5">The sequence shown here is derived from an EMBL/GenBank/DDBJ whole genome shotgun (WGS) entry which is preliminary data.</text>
</comment>
<dbReference type="Gene3D" id="2.60.120.200">
    <property type="match status" value="1"/>
</dbReference>
<dbReference type="PROSITE" id="PS51762">
    <property type="entry name" value="GH16_2"/>
    <property type="match status" value="1"/>
</dbReference>
<proteinExistence type="predicted"/>
<feature type="transmembrane region" description="Helical" evidence="2">
    <location>
        <begin position="369"/>
        <end position="391"/>
    </location>
</feature>
<dbReference type="CDD" id="cd02181">
    <property type="entry name" value="GH16_fungal_Lam16A_glucanase"/>
    <property type="match status" value="1"/>
</dbReference>
<dbReference type="Pfam" id="PF26113">
    <property type="entry name" value="GH16_XgeA"/>
    <property type="match status" value="1"/>
</dbReference>
<feature type="compositionally biased region" description="Polar residues" evidence="1">
    <location>
        <begin position="165"/>
        <end position="176"/>
    </location>
</feature>
<organism evidence="5 6">
    <name type="scientific">Hohenbuehelia grisea</name>
    <dbReference type="NCBI Taxonomy" id="104357"/>
    <lineage>
        <taxon>Eukaryota</taxon>
        <taxon>Fungi</taxon>
        <taxon>Dikarya</taxon>
        <taxon>Basidiomycota</taxon>
        <taxon>Agaricomycotina</taxon>
        <taxon>Agaricomycetes</taxon>
        <taxon>Agaricomycetidae</taxon>
        <taxon>Agaricales</taxon>
        <taxon>Pleurotineae</taxon>
        <taxon>Pleurotaceae</taxon>
        <taxon>Hohenbuehelia</taxon>
    </lineage>
</organism>
<keyword evidence="3" id="KW-0732">Signal</keyword>
<evidence type="ECO:0000313" key="5">
    <source>
        <dbReference type="EMBL" id="KAL0958960.1"/>
    </source>
</evidence>
<keyword evidence="2" id="KW-1133">Transmembrane helix</keyword>
<dbReference type="InterPro" id="IPR000757">
    <property type="entry name" value="Beta-glucanase-like"/>
</dbReference>
<keyword evidence="6" id="KW-1185">Reference proteome</keyword>
<dbReference type="EMBL" id="JASNQZ010000003">
    <property type="protein sequence ID" value="KAL0958960.1"/>
    <property type="molecule type" value="Genomic_DNA"/>
</dbReference>
<feature type="region of interest" description="Disordered" evidence="1">
    <location>
        <begin position="162"/>
        <end position="185"/>
    </location>
</feature>
<evidence type="ECO:0000256" key="3">
    <source>
        <dbReference type="SAM" id="SignalP"/>
    </source>
</evidence>
<keyword evidence="2" id="KW-0812">Transmembrane</keyword>